<sequence length="162" mass="15814">MLVHAEAGILAGGRKPGGRTAGRSGSVPAAARGVGDGMGLVDRAGPGIEEQADRVAEAACELADAAAGSGWSAAADDVLVAIDTLSAALAQIGPDVGEALAAVTAATTKARLRLGLPADTGQEPDRAATPPGVPGPRTGAGPAARPRPRCAGRLRPAFAVSR</sequence>
<proteinExistence type="predicted"/>
<name>A0ABQ3PKG0_9ACTN</name>
<dbReference type="EMBL" id="BNDW01000076">
    <property type="protein sequence ID" value="GHI25502.1"/>
    <property type="molecule type" value="Genomic_DNA"/>
</dbReference>
<evidence type="ECO:0000256" key="1">
    <source>
        <dbReference type="SAM" id="MobiDB-lite"/>
    </source>
</evidence>
<reference evidence="2" key="1">
    <citation type="submission" date="2024-05" db="EMBL/GenBank/DDBJ databases">
        <title>Whole genome shotgun sequence of Streptomyces hydrogenans NBRC 13475.</title>
        <authorList>
            <person name="Komaki H."/>
            <person name="Tamura T."/>
        </authorList>
    </citation>
    <scope>NUCLEOTIDE SEQUENCE</scope>
    <source>
        <strain evidence="2">NBRC 13475</strain>
    </source>
</reference>
<evidence type="ECO:0000313" key="3">
    <source>
        <dbReference type="Proteomes" id="UP001052739"/>
    </source>
</evidence>
<organism evidence="2 3">
    <name type="scientific">Streptomyces hydrogenans</name>
    <dbReference type="NCBI Taxonomy" id="1873719"/>
    <lineage>
        <taxon>Bacteria</taxon>
        <taxon>Bacillati</taxon>
        <taxon>Actinomycetota</taxon>
        <taxon>Actinomycetes</taxon>
        <taxon>Kitasatosporales</taxon>
        <taxon>Streptomycetaceae</taxon>
        <taxon>Streptomyces</taxon>
    </lineage>
</organism>
<accession>A0ABQ3PKG0</accession>
<feature type="compositionally biased region" description="Low complexity" evidence="1">
    <location>
        <begin position="127"/>
        <end position="145"/>
    </location>
</feature>
<dbReference type="Proteomes" id="UP001052739">
    <property type="component" value="Unassembled WGS sequence"/>
</dbReference>
<feature type="region of interest" description="Disordered" evidence="1">
    <location>
        <begin position="1"/>
        <end position="44"/>
    </location>
</feature>
<feature type="region of interest" description="Disordered" evidence="1">
    <location>
        <begin position="115"/>
        <end position="152"/>
    </location>
</feature>
<keyword evidence="3" id="KW-1185">Reference proteome</keyword>
<gene>
    <name evidence="2" type="ORF">Shyd_68730</name>
</gene>
<protein>
    <submittedName>
        <fullName evidence="2">Uncharacterized protein</fullName>
    </submittedName>
</protein>
<evidence type="ECO:0000313" key="2">
    <source>
        <dbReference type="EMBL" id="GHI25502.1"/>
    </source>
</evidence>
<comment type="caution">
    <text evidence="2">The sequence shown here is derived from an EMBL/GenBank/DDBJ whole genome shotgun (WGS) entry which is preliminary data.</text>
</comment>